<proteinExistence type="predicted"/>
<protein>
    <submittedName>
        <fullName evidence="1">Uncharacterized protein</fullName>
    </submittedName>
</protein>
<reference evidence="1 2" key="1">
    <citation type="journal article" date="2024" name="Front Chem Biol">
        <title>Unveiling the potential of Daldinia eschscholtzii MFLUCC 19-0629 through bioactivity and bioinformatics studies for enhanced sustainable agriculture production.</title>
        <authorList>
            <person name="Brooks S."/>
            <person name="Weaver J.A."/>
            <person name="Klomchit A."/>
            <person name="Alharthi S.A."/>
            <person name="Onlamun T."/>
            <person name="Nurani R."/>
            <person name="Vong T.K."/>
            <person name="Alberti F."/>
            <person name="Greco C."/>
        </authorList>
    </citation>
    <scope>NUCLEOTIDE SEQUENCE [LARGE SCALE GENOMIC DNA]</scope>
    <source>
        <strain evidence="1">MFLUCC 19-0629</strain>
    </source>
</reference>
<sequence>MPSARSLRDYTTDPGALFVLPDDALLKLIHDEFEDELRRLKSAYSVGGRREVNISSKSPSSILYGENYDEVNRTLVGVLTLKWIYNGEYDTLVANQADALKLSRQSFQWIHDFYAYSISNPNELYALITSIVVNDIGKDEQLASDYEKKTGENITSLNHDMILLKAVEAGILGCLDRLSEEDRTDIIRGMELGAEFNFGQLAQAENAPACLSSLAKMKGHARSFRLRFQEQLLDIAGAAGHLDWTCAKKLTQSNFDAYHTVYDVGMGIIEDGLSLRAGYDMVLARRLNLLHERGFRLLDLNVEDDRAFARLLCMSSVAELATAELYSRVWSSLDENVRESLRKHLNVDGSVSEPAVQVTYIPALITQAVDISGPSTVDDKERALRSALHYLCRVMSAPDKPDGPVSVIERNVLSTLKGIVQSPLFREDPTILETAPIPESFAAKMESEEQ</sequence>
<dbReference type="InterPro" id="IPR049232">
    <property type="entry name" value="DUF6829"/>
</dbReference>
<dbReference type="AlphaFoldDB" id="A0AAX6M6H4"/>
<name>A0AAX6M6H4_9PEZI</name>
<keyword evidence="2" id="KW-1185">Reference proteome</keyword>
<gene>
    <name evidence="1" type="ORF">Daesc_009883</name>
</gene>
<comment type="caution">
    <text evidence="1">The sequence shown here is derived from an EMBL/GenBank/DDBJ whole genome shotgun (WGS) entry which is preliminary data.</text>
</comment>
<evidence type="ECO:0000313" key="2">
    <source>
        <dbReference type="Proteomes" id="UP001369815"/>
    </source>
</evidence>
<organism evidence="1 2">
    <name type="scientific">Daldinia eschscholtzii</name>
    <dbReference type="NCBI Taxonomy" id="292717"/>
    <lineage>
        <taxon>Eukaryota</taxon>
        <taxon>Fungi</taxon>
        <taxon>Dikarya</taxon>
        <taxon>Ascomycota</taxon>
        <taxon>Pezizomycotina</taxon>
        <taxon>Sordariomycetes</taxon>
        <taxon>Xylariomycetidae</taxon>
        <taxon>Xylariales</taxon>
        <taxon>Hypoxylaceae</taxon>
        <taxon>Daldinia</taxon>
    </lineage>
</organism>
<evidence type="ECO:0000313" key="1">
    <source>
        <dbReference type="EMBL" id="KAK6948119.1"/>
    </source>
</evidence>
<dbReference type="Proteomes" id="UP001369815">
    <property type="component" value="Unassembled WGS sequence"/>
</dbReference>
<accession>A0AAX6M6H4</accession>
<dbReference type="Pfam" id="PF20717">
    <property type="entry name" value="DUF6829"/>
    <property type="match status" value="1"/>
</dbReference>
<dbReference type="EMBL" id="JBANMG010000010">
    <property type="protein sequence ID" value="KAK6948119.1"/>
    <property type="molecule type" value="Genomic_DNA"/>
</dbReference>